<protein>
    <submittedName>
        <fullName evidence="2">Uncharacterized protein</fullName>
    </submittedName>
</protein>
<feature type="region of interest" description="Disordered" evidence="1">
    <location>
        <begin position="1"/>
        <end position="33"/>
    </location>
</feature>
<accession>A0A517WGS8</accession>
<dbReference type="AlphaFoldDB" id="A0A517WGS8"/>
<evidence type="ECO:0000313" key="2">
    <source>
        <dbReference type="EMBL" id="QDU04454.1"/>
    </source>
</evidence>
<evidence type="ECO:0000313" key="3">
    <source>
        <dbReference type="Proteomes" id="UP000320722"/>
    </source>
</evidence>
<reference evidence="2 3" key="1">
    <citation type="submission" date="2019-02" db="EMBL/GenBank/DDBJ databases">
        <title>Deep-cultivation of Planctomycetes and their phenomic and genomic characterization uncovers novel biology.</title>
        <authorList>
            <person name="Wiegand S."/>
            <person name="Jogler M."/>
            <person name="Boedeker C."/>
            <person name="Pinto D."/>
            <person name="Vollmers J."/>
            <person name="Rivas-Marin E."/>
            <person name="Kohn T."/>
            <person name="Peeters S.H."/>
            <person name="Heuer A."/>
            <person name="Rast P."/>
            <person name="Oberbeckmann S."/>
            <person name="Bunk B."/>
            <person name="Jeske O."/>
            <person name="Meyerdierks A."/>
            <person name="Storesund J.E."/>
            <person name="Kallscheuer N."/>
            <person name="Luecker S."/>
            <person name="Lage O.M."/>
            <person name="Pohl T."/>
            <person name="Merkel B.J."/>
            <person name="Hornburger P."/>
            <person name="Mueller R.-W."/>
            <person name="Bruemmer F."/>
            <person name="Labrenz M."/>
            <person name="Spormann A.M."/>
            <person name="Op den Camp H."/>
            <person name="Overmann J."/>
            <person name="Amann R."/>
            <person name="Jetten M.S.M."/>
            <person name="Mascher T."/>
            <person name="Medema M.H."/>
            <person name="Devos D.P."/>
            <person name="Kaster A.-K."/>
            <person name="Ovreas L."/>
            <person name="Rohde M."/>
            <person name="Galperin M.Y."/>
            <person name="Jogler C."/>
        </authorList>
    </citation>
    <scope>NUCLEOTIDE SEQUENCE [LARGE SCALE GENOMIC DNA]</scope>
    <source>
        <strain evidence="2 3">V6</strain>
    </source>
</reference>
<dbReference type="Proteomes" id="UP000320722">
    <property type="component" value="Chromosome"/>
</dbReference>
<dbReference type="EMBL" id="CP036347">
    <property type="protein sequence ID" value="QDU04454.1"/>
    <property type="molecule type" value="Genomic_DNA"/>
</dbReference>
<sequence length="150" mass="17076">MGCKQEPENSASPDHNQKSEHHQHTDHDHAHLISVSDNSDIELEFLSSDKHSRLELNVLNSKTHKPFAIDAKKIQATFQTADQEIPVSLLPAPRTDDPNQMTSQFVIPFADLPQQLKLLNEFQVTFQVELNGKSVTGKLDHRNDHQHHHE</sequence>
<proteinExistence type="predicted"/>
<evidence type="ECO:0000256" key="1">
    <source>
        <dbReference type="SAM" id="MobiDB-lite"/>
    </source>
</evidence>
<name>A0A517WGS8_9PLAN</name>
<organism evidence="2 3">
    <name type="scientific">Gimesia chilikensis</name>
    <dbReference type="NCBI Taxonomy" id="2605989"/>
    <lineage>
        <taxon>Bacteria</taxon>
        <taxon>Pseudomonadati</taxon>
        <taxon>Planctomycetota</taxon>
        <taxon>Planctomycetia</taxon>
        <taxon>Planctomycetales</taxon>
        <taxon>Planctomycetaceae</taxon>
        <taxon>Gimesia</taxon>
    </lineage>
</organism>
<gene>
    <name evidence="2" type="ORF">V6x_41820</name>
</gene>
<feature type="compositionally biased region" description="Basic and acidic residues" evidence="1">
    <location>
        <begin position="15"/>
        <end position="31"/>
    </location>
</feature>